<dbReference type="RefSeq" id="WP_273642940.1">
    <property type="nucleotide sequence ID" value="NZ_JAQQXP010000005.1"/>
</dbReference>
<feature type="domain" description="Sulfotransferase" evidence="3">
    <location>
        <begin position="7"/>
        <end position="212"/>
    </location>
</feature>
<evidence type="ECO:0000313" key="5">
    <source>
        <dbReference type="Proteomes" id="UP001218788"/>
    </source>
</evidence>
<evidence type="ECO:0000313" key="4">
    <source>
        <dbReference type="EMBL" id="MDC8833021.1"/>
    </source>
</evidence>
<keyword evidence="5" id="KW-1185">Reference proteome</keyword>
<reference evidence="4 5" key="1">
    <citation type="submission" date="2022-10" db="EMBL/GenBank/DDBJ databases">
        <title>Alteromonas sp. chi3 Genome sequencing.</title>
        <authorList>
            <person name="Park S."/>
        </authorList>
    </citation>
    <scope>NUCLEOTIDE SEQUENCE [LARGE SCALE GENOMIC DNA]</scope>
    <source>
        <strain evidence="5">chi3</strain>
    </source>
</reference>
<gene>
    <name evidence="4" type="ORF">OIK42_19880</name>
</gene>
<evidence type="ECO:0000256" key="1">
    <source>
        <dbReference type="ARBA" id="ARBA00022679"/>
    </source>
</evidence>
<organism evidence="4 5">
    <name type="scientific">Alteromonas gilva</name>
    <dbReference type="NCBI Taxonomy" id="2987522"/>
    <lineage>
        <taxon>Bacteria</taxon>
        <taxon>Pseudomonadati</taxon>
        <taxon>Pseudomonadota</taxon>
        <taxon>Gammaproteobacteria</taxon>
        <taxon>Alteromonadales</taxon>
        <taxon>Alteromonadaceae</taxon>
        <taxon>Alteromonas/Salinimonas group</taxon>
        <taxon>Alteromonas</taxon>
    </lineage>
</organism>
<dbReference type="Gene3D" id="3.40.50.300">
    <property type="entry name" value="P-loop containing nucleotide triphosphate hydrolases"/>
    <property type="match status" value="1"/>
</dbReference>
<dbReference type="InterPro" id="IPR000863">
    <property type="entry name" value="Sulfotransferase_dom"/>
</dbReference>
<protein>
    <submittedName>
        <fullName evidence="4">Sulfotransferase</fullName>
    </submittedName>
</protein>
<dbReference type="InterPro" id="IPR027417">
    <property type="entry name" value="P-loop_NTPase"/>
</dbReference>
<evidence type="ECO:0000256" key="2">
    <source>
        <dbReference type="ARBA" id="ARBA00023180"/>
    </source>
</evidence>
<dbReference type="InterPro" id="IPR037359">
    <property type="entry name" value="NST/OST"/>
</dbReference>
<dbReference type="Pfam" id="PF00685">
    <property type="entry name" value="Sulfotransfer_1"/>
    <property type="match status" value="1"/>
</dbReference>
<comment type="caution">
    <text evidence="4">The sequence shown here is derived from an EMBL/GenBank/DDBJ whole genome shotgun (WGS) entry which is preliminary data.</text>
</comment>
<accession>A0ABT5L8S5</accession>
<dbReference type="PANTHER" id="PTHR10605:SF56">
    <property type="entry name" value="BIFUNCTIONAL HEPARAN SULFATE N-DEACETYLASE_N-SULFOTRANSFERASE"/>
    <property type="match status" value="1"/>
</dbReference>
<dbReference type="Proteomes" id="UP001218788">
    <property type="component" value="Unassembled WGS sequence"/>
</dbReference>
<keyword evidence="2" id="KW-0325">Glycoprotein</keyword>
<dbReference type="PANTHER" id="PTHR10605">
    <property type="entry name" value="HEPARAN SULFATE SULFOTRANSFERASE"/>
    <property type="match status" value="1"/>
</dbReference>
<sequence length="257" mass="29753">MSSYPLPNLFIPGVQKAGTTALASFLAQHPDICLVEGKEAHVFDDPQYHRSADKLSFARDKYAGKLAHYNGEKYILDATPITMLHPQFIMSAARTCKHAKYIVMLRDPVERALSHYAMTKSRGLEARSPAMAFLLEPWRMRGFYKNLPTSPFESKYRDQSYLIRGLYSKQLKILKNYVSTYQVMCFEQNDLAREHTLTLKKITNFLEIAEQPIEPNRVFESDTSYRVPSFFYTLLMGYYQLVNSEVNINHNEVRKLD</sequence>
<keyword evidence="1" id="KW-0808">Transferase</keyword>
<dbReference type="EMBL" id="JAQQXP010000005">
    <property type="protein sequence ID" value="MDC8833021.1"/>
    <property type="molecule type" value="Genomic_DNA"/>
</dbReference>
<evidence type="ECO:0000259" key="3">
    <source>
        <dbReference type="Pfam" id="PF00685"/>
    </source>
</evidence>
<proteinExistence type="predicted"/>
<name>A0ABT5L8S5_9ALTE</name>
<dbReference type="SUPFAM" id="SSF52540">
    <property type="entry name" value="P-loop containing nucleoside triphosphate hydrolases"/>
    <property type="match status" value="1"/>
</dbReference>